<gene>
    <name evidence="4" type="ORF">SAMN05661044_02857</name>
</gene>
<keyword evidence="1" id="KW-0812">Transmembrane</keyword>
<dbReference type="Gene3D" id="2.60.120.1440">
    <property type="match status" value="1"/>
</dbReference>
<protein>
    <submittedName>
        <fullName evidence="4">FecR family protein</fullName>
    </submittedName>
</protein>
<dbReference type="AlphaFoldDB" id="A0A1H7R652"/>
<evidence type="ECO:0000259" key="2">
    <source>
        <dbReference type="Pfam" id="PF04773"/>
    </source>
</evidence>
<keyword evidence="1" id="KW-0472">Membrane</keyword>
<keyword evidence="1" id="KW-1133">Transmembrane helix</keyword>
<dbReference type="InterPro" id="IPR006860">
    <property type="entry name" value="FecR"/>
</dbReference>
<name>A0A1H7R652_OLID1</name>
<dbReference type="InterPro" id="IPR012373">
    <property type="entry name" value="Ferrdict_sens_TM"/>
</dbReference>
<feature type="domain" description="FecR protein" evidence="2">
    <location>
        <begin position="184"/>
        <end position="277"/>
    </location>
</feature>
<reference evidence="5" key="1">
    <citation type="submission" date="2016-10" db="EMBL/GenBank/DDBJ databases">
        <authorList>
            <person name="Varghese N."/>
            <person name="Submissions S."/>
        </authorList>
    </citation>
    <scope>NUCLEOTIDE SEQUENCE [LARGE SCALE GENOMIC DNA]</scope>
    <source>
        <strain evidence="5">DSM 18733</strain>
    </source>
</reference>
<dbReference type="GO" id="GO:0016989">
    <property type="term" value="F:sigma factor antagonist activity"/>
    <property type="evidence" value="ECO:0007669"/>
    <property type="project" value="TreeGrafter"/>
</dbReference>
<sequence length="404" mass="44961">MERISQLLYKYLQGSLNEAERAELMAWAAADAANWELLNRVIDEESLEADIQRWYAIPRRSVADDSRLNAVIAQHEIDTKRQRLRQQIRRILPYAAAVLIIAFAGIWYTHERGQSEMHEIATEKILNGGNKALLILADGRKIDLSTERSGIIVGDGQITYEDGSSLAVLPGIGESVQTISQLELSTPRGGTYQMTLPDGSKAWLNAASTIKYPSSFSGKERIVEIAGEVYFDIREDSKRPFKVLSRGQEVEVLGTEFNISAYLDENETKTTLVNGKIRLSLAAKPGEASLAPNKSLILVPGEQGALRNGHIAKSNVDVSQYTAWKDGFFDFNRLPTPAAIAQLARWYDLDVVYDGKLPEANLFAYIDRNKPLSAILKALEKSKLKFKVVQAGERKQLIVLGEQL</sequence>
<evidence type="ECO:0000259" key="3">
    <source>
        <dbReference type="Pfam" id="PF16344"/>
    </source>
</evidence>
<dbReference type="Pfam" id="PF04773">
    <property type="entry name" value="FecR"/>
    <property type="match status" value="1"/>
</dbReference>
<dbReference type="Gene3D" id="3.55.50.30">
    <property type="match status" value="1"/>
</dbReference>
<dbReference type="RefSeq" id="WP_093325502.1">
    <property type="nucleotide sequence ID" value="NZ_FOAF01000002.1"/>
</dbReference>
<feature type="transmembrane region" description="Helical" evidence="1">
    <location>
        <begin position="91"/>
        <end position="108"/>
    </location>
</feature>
<evidence type="ECO:0000313" key="5">
    <source>
        <dbReference type="Proteomes" id="UP000199421"/>
    </source>
</evidence>
<dbReference type="InterPro" id="IPR032508">
    <property type="entry name" value="FecR_C"/>
</dbReference>
<feature type="domain" description="Protein FecR C-terminal" evidence="3">
    <location>
        <begin position="329"/>
        <end position="388"/>
    </location>
</feature>
<organism evidence="4 5">
    <name type="scientific">Olivibacter domesticus</name>
    <name type="common">Pseudosphingobacterium domesticum</name>
    <dbReference type="NCBI Taxonomy" id="407022"/>
    <lineage>
        <taxon>Bacteria</taxon>
        <taxon>Pseudomonadati</taxon>
        <taxon>Bacteroidota</taxon>
        <taxon>Sphingobacteriia</taxon>
        <taxon>Sphingobacteriales</taxon>
        <taxon>Sphingobacteriaceae</taxon>
        <taxon>Olivibacter</taxon>
    </lineage>
</organism>
<dbReference type="STRING" id="407022.SAMN05661044_02857"/>
<dbReference type="PANTHER" id="PTHR30273:SF2">
    <property type="entry name" value="PROTEIN FECR"/>
    <property type="match status" value="1"/>
</dbReference>
<dbReference type="EMBL" id="FOAF01000002">
    <property type="protein sequence ID" value="SEL55701.1"/>
    <property type="molecule type" value="Genomic_DNA"/>
</dbReference>
<accession>A0A1H7R652</accession>
<dbReference type="Pfam" id="PF16344">
    <property type="entry name" value="FecR_C"/>
    <property type="match status" value="1"/>
</dbReference>
<keyword evidence="5" id="KW-1185">Reference proteome</keyword>
<dbReference type="Proteomes" id="UP000199421">
    <property type="component" value="Unassembled WGS sequence"/>
</dbReference>
<evidence type="ECO:0000256" key="1">
    <source>
        <dbReference type="SAM" id="Phobius"/>
    </source>
</evidence>
<dbReference type="OrthoDB" id="752625at2"/>
<proteinExistence type="predicted"/>
<dbReference type="PANTHER" id="PTHR30273">
    <property type="entry name" value="PERIPLASMIC SIGNAL SENSOR AND SIGMA FACTOR ACTIVATOR FECR-RELATED"/>
    <property type="match status" value="1"/>
</dbReference>
<evidence type="ECO:0000313" key="4">
    <source>
        <dbReference type="EMBL" id="SEL55701.1"/>
    </source>
</evidence>